<protein>
    <submittedName>
        <fullName evidence="1">Uncharacterized protein</fullName>
    </submittedName>
</protein>
<dbReference type="RefSeq" id="WP_145244320.1">
    <property type="nucleotide sequence ID" value="NZ_CP036273.1"/>
</dbReference>
<proteinExistence type="predicted"/>
<accession>A0A517Y336</accession>
<gene>
    <name evidence="1" type="ORF">ETAA1_61460</name>
</gene>
<dbReference type="KEGG" id="uli:ETAA1_61460"/>
<evidence type="ECO:0000313" key="2">
    <source>
        <dbReference type="Proteomes" id="UP000319576"/>
    </source>
</evidence>
<keyword evidence="2" id="KW-1185">Reference proteome</keyword>
<evidence type="ECO:0000313" key="1">
    <source>
        <dbReference type="EMBL" id="QDU24132.1"/>
    </source>
</evidence>
<dbReference type="EMBL" id="CP036273">
    <property type="protein sequence ID" value="QDU24132.1"/>
    <property type="molecule type" value="Genomic_DNA"/>
</dbReference>
<dbReference type="Proteomes" id="UP000319576">
    <property type="component" value="Chromosome"/>
</dbReference>
<sequence length="85" mass="8793">MHTSGLVITFADDRAAAAARRDLSAGPFALGESRGRCQAAVLETTAPSAAHDWHDWAAALPGVVGVEVVFVHWDGAGQEVTHAGT</sequence>
<dbReference type="AlphaFoldDB" id="A0A517Y336"/>
<name>A0A517Y336_9BACT</name>
<organism evidence="1 2">
    <name type="scientific">Urbifossiella limnaea</name>
    <dbReference type="NCBI Taxonomy" id="2528023"/>
    <lineage>
        <taxon>Bacteria</taxon>
        <taxon>Pseudomonadati</taxon>
        <taxon>Planctomycetota</taxon>
        <taxon>Planctomycetia</taxon>
        <taxon>Gemmatales</taxon>
        <taxon>Gemmataceae</taxon>
        <taxon>Urbifossiella</taxon>
    </lineage>
</organism>
<reference evidence="1 2" key="1">
    <citation type="submission" date="2019-02" db="EMBL/GenBank/DDBJ databases">
        <title>Deep-cultivation of Planctomycetes and their phenomic and genomic characterization uncovers novel biology.</title>
        <authorList>
            <person name="Wiegand S."/>
            <person name="Jogler M."/>
            <person name="Boedeker C."/>
            <person name="Pinto D."/>
            <person name="Vollmers J."/>
            <person name="Rivas-Marin E."/>
            <person name="Kohn T."/>
            <person name="Peeters S.H."/>
            <person name="Heuer A."/>
            <person name="Rast P."/>
            <person name="Oberbeckmann S."/>
            <person name="Bunk B."/>
            <person name="Jeske O."/>
            <person name="Meyerdierks A."/>
            <person name="Storesund J.E."/>
            <person name="Kallscheuer N."/>
            <person name="Luecker S."/>
            <person name="Lage O.M."/>
            <person name="Pohl T."/>
            <person name="Merkel B.J."/>
            <person name="Hornburger P."/>
            <person name="Mueller R.-W."/>
            <person name="Bruemmer F."/>
            <person name="Labrenz M."/>
            <person name="Spormann A.M."/>
            <person name="Op den Camp H."/>
            <person name="Overmann J."/>
            <person name="Amann R."/>
            <person name="Jetten M.S.M."/>
            <person name="Mascher T."/>
            <person name="Medema M.H."/>
            <person name="Devos D.P."/>
            <person name="Kaster A.-K."/>
            <person name="Ovreas L."/>
            <person name="Rohde M."/>
            <person name="Galperin M.Y."/>
            <person name="Jogler C."/>
        </authorList>
    </citation>
    <scope>NUCLEOTIDE SEQUENCE [LARGE SCALE GENOMIC DNA]</scope>
    <source>
        <strain evidence="1 2">ETA_A1</strain>
    </source>
</reference>